<dbReference type="InterPro" id="IPR001733">
    <property type="entry name" value="Peptidase_S26B"/>
</dbReference>
<dbReference type="NCBIfam" id="TIGR02228">
    <property type="entry name" value="sigpep_I_arch"/>
    <property type="match status" value="1"/>
</dbReference>
<comment type="caution">
    <text evidence="7">The sequence shown here is derived from an EMBL/GenBank/DDBJ whole genome shotgun (WGS) entry which is preliminary data.</text>
</comment>
<evidence type="ECO:0000313" key="7">
    <source>
        <dbReference type="EMBL" id="MDJ1370965.1"/>
    </source>
</evidence>
<dbReference type="SUPFAM" id="SSF51306">
    <property type="entry name" value="LexA/Signal peptidase"/>
    <property type="match status" value="1"/>
</dbReference>
<evidence type="ECO:0000256" key="4">
    <source>
        <dbReference type="ARBA" id="ARBA00023136"/>
    </source>
</evidence>
<evidence type="ECO:0000256" key="1">
    <source>
        <dbReference type="ARBA" id="ARBA00004370"/>
    </source>
</evidence>
<dbReference type="EMBL" id="PXVD01000008">
    <property type="protein sequence ID" value="MDJ1370965.1"/>
    <property type="molecule type" value="Genomic_DNA"/>
</dbReference>
<dbReference type="InterPro" id="IPR019533">
    <property type="entry name" value="Peptidase_S26"/>
</dbReference>
<reference evidence="7" key="2">
    <citation type="journal article" date="2022" name="Sci. Rep.">
        <title>In silico prediction of the enzymes involved in the degradation of the herbicide molinate by Gulosibacter molinativorax ON4T.</title>
        <authorList>
            <person name="Lopes A.R."/>
            <person name="Bunin E."/>
            <person name="Viana A.T."/>
            <person name="Froufe H."/>
            <person name="Munoz-Merida A."/>
            <person name="Pinho D."/>
            <person name="Figueiredo J."/>
            <person name="Barroso C."/>
            <person name="Vaz-Moreira I."/>
            <person name="Bellanger X."/>
            <person name="Egas C."/>
            <person name="Nunes O.C."/>
        </authorList>
    </citation>
    <scope>NUCLEOTIDE SEQUENCE</scope>
    <source>
        <strain evidence="7">ON4</strain>
    </source>
</reference>
<evidence type="ECO:0000256" key="3">
    <source>
        <dbReference type="ARBA" id="ARBA00022989"/>
    </source>
</evidence>
<keyword evidence="3 6" id="KW-1133">Transmembrane helix</keyword>
<dbReference type="EC" id="3.4.21.89" evidence="5"/>
<comment type="subcellular location">
    <subcellularLocation>
        <location evidence="1">Membrane</location>
    </subcellularLocation>
</comment>
<evidence type="ECO:0000256" key="2">
    <source>
        <dbReference type="ARBA" id="ARBA00022692"/>
    </source>
</evidence>
<dbReference type="Proteomes" id="UP001170379">
    <property type="component" value="Unassembled WGS sequence"/>
</dbReference>
<keyword evidence="8" id="KW-1185">Reference proteome</keyword>
<keyword evidence="4 6" id="KW-0472">Membrane</keyword>
<organism evidence="7 8">
    <name type="scientific">Gulosibacter molinativorax</name>
    <dbReference type="NCBI Taxonomy" id="256821"/>
    <lineage>
        <taxon>Bacteria</taxon>
        <taxon>Bacillati</taxon>
        <taxon>Actinomycetota</taxon>
        <taxon>Actinomycetes</taxon>
        <taxon>Micrococcales</taxon>
        <taxon>Microbacteriaceae</taxon>
        <taxon>Gulosibacter</taxon>
    </lineage>
</organism>
<reference evidence="7" key="1">
    <citation type="submission" date="2018-03" db="EMBL/GenBank/DDBJ databases">
        <authorList>
            <person name="Nunes O.C."/>
            <person name="Lopes A.R."/>
            <person name="Froufe H."/>
            <person name="Munoz-Merida A."/>
            <person name="Barroso C."/>
            <person name="Egas C."/>
        </authorList>
    </citation>
    <scope>NUCLEOTIDE SEQUENCE</scope>
    <source>
        <strain evidence="7">ON4</strain>
    </source>
</reference>
<dbReference type="InterPro" id="IPR036286">
    <property type="entry name" value="LexA/Signal_pep-like_sf"/>
</dbReference>
<evidence type="ECO:0000313" key="8">
    <source>
        <dbReference type="Proteomes" id="UP001170379"/>
    </source>
</evidence>
<accession>A0ABT7C7D5</accession>
<protein>
    <recommendedName>
        <fullName evidence="5">Signal peptidase I</fullName>
        <ecNumber evidence="5">3.4.21.89</ecNumber>
    </recommendedName>
</protein>
<proteinExistence type="predicted"/>
<feature type="transmembrane region" description="Helical" evidence="6">
    <location>
        <begin position="116"/>
        <end position="145"/>
    </location>
</feature>
<name>A0ABT7C7D5_9MICO</name>
<feature type="transmembrane region" description="Helical" evidence="6">
    <location>
        <begin position="6"/>
        <end position="25"/>
    </location>
</feature>
<evidence type="ECO:0000256" key="5">
    <source>
        <dbReference type="NCBIfam" id="TIGR02228"/>
    </source>
</evidence>
<keyword evidence="2 6" id="KW-0812">Transmembrane</keyword>
<gene>
    <name evidence="7" type="ORF">C7K25_06230</name>
</gene>
<sequence>MSAAALVVVGWIAYSAITGATLVIFRTGSMSPTMPQGALAIAEPISASDIVVGDVVTVDRSDEGRQPITHRVIEIREGSVPGSAEIRMQGDANPAPDQEAYVVTDVMRVTWSMPGLGTVLMVLQSPLGMTALTLLAGTLTVWAFWPAPAAARPSNEVARDDAR</sequence>
<evidence type="ECO:0000256" key="6">
    <source>
        <dbReference type="SAM" id="Phobius"/>
    </source>
</evidence>
<dbReference type="CDD" id="cd06530">
    <property type="entry name" value="S26_SPase_I"/>
    <property type="match status" value="1"/>
</dbReference>